<keyword evidence="2" id="KW-0472">Membrane</keyword>
<proteinExistence type="predicted"/>
<dbReference type="Proteomes" id="UP000286598">
    <property type="component" value="Unassembled WGS sequence"/>
</dbReference>
<dbReference type="EMBL" id="QRNO01000031">
    <property type="protein sequence ID" value="RHK50436.1"/>
    <property type="molecule type" value="Genomic_DNA"/>
</dbReference>
<feature type="transmembrane region" description="Helical" evidence="2">
    <location>
        <begin position="73"/>
        <end position="91"/>
    </location>
</feature>
<feature type="compositionally biased region" description="Polar residues" evidence="1">
    <location>
        <begin position="48"/>
        <end position="62"/>
    </location>
</feature>
<dbReference type="AlphaFoldDB" id="A0A415GM24"/>
<evidence type="ECO:0000313" key="3">
    <source>
        <dbReference type="EMBL" id="RHK50436.1"/>
    </source>
</evidence>
<keyword evidence="4" id="KW-1185">Reference proteome</keyword>
<evidence type="ECO:0000313" key="4">
    <source>
        <dbReference type="Proteomes" id="UP000286598"/>
    </source>
</evidence>
<name>A0A415GM24_9BACT</name>
<comment type="caution">
    <text evidence="3">The sequence shown here is derived from an EMBL/GenBank/DDBJ whole genome shotgun (WGS) entry which is preliminary data.</text>
</comment>
<accession>A0A415GM24</accession>
<keyword evidence="2" id="KW-0812">Transmembrane</keyword>
<feature type="region of interest" description="Disordered" evidence="1">
    <location>
        <begin position="31"/>
        <end position="64"/>
    </location>
</feature>
<protein>
    <submittedName>
        <fullName evidence="3">SHOCT domain-containing protein</fullName>
    </submittedName>
</protein>
<keyword evidence="2" id="KW-1133">Transmembrane helix</keyword>
<sequence length="290" mass="32078">MDKEVMDKLMEIKKLYDASVLTKEEMEAEKAKILRPTSVAPESKKETVASNDKPQPRTSKGTLKQGLSKDTKIWLIAGSIVAVMLIIAIIIQNGRSSNSQTYDNDYAVADTDTAMVDDTDYDTAVDDSQEQTPQSYADKAENYIGGLDTDTRVVASLTDDDRHCVYTLTEVEAGWGRVNSLYCHNLETGSTNIVNVPYKVEGEEEAGEQVADAKMVGNNLYVVNTSYRCGQSVACLNTRTGKWSCVVRACACADFISNNRLKVSYSELVYEGECLADNQYEYTDKVITLK</sequence>
<gene>
    <name evidence="3" type="ORF">DW060_07270</name>
</gene>
<organism evidence="3 4">
    <name type="scientific">Leyella stercorea</name>
    <dbReference type="NCBI Taxonomy" id="363265"/>
    <lineage>
        <taxon>Bacteria</taxon>
        <taxon>Pseudomonadati</taxon>
        <taxon>Bacteroidota</taxon>
        <taxon>Bacteroidia</taxon>
        <taxon>Bacteroidales</taxon>
        <taxon>Prevotellaceae</taxon>
        <taxon>Leyella</taxon>
    </lineage>
</organism>
<evidence type="ECO:0000256" key="2">
    <source>
        <dbReference type="SAM" id="Phobius"/>
    </source>
</evidence>
<evidence type="ECO:0000256" key="1">
    <source>
        <dbReference type="SAM" id="MobiDB-lite"/>
    </source>
</evidence>
<reference evidence="3 4" key="1">
    <citation type="submission" date="2018-08" db="EMBL/GenBank/DDBJ databases">
        <title>A genome reference for cultivated species of the human gut microbiota.</title>
        <authorList>
            <person name="Zou Y."/>
            <person name="Xue W."/>
            <person name="Luo G."/>
        </authorList>
    </citation>
    <scope>NUCLEOTIDE SEQUENCE [LARGE SCALE GENOMIC DNA]</scope>
    <source>
        <strain evidence="3 4">AF42-9</strain>
    </source>
</reference>